<evidence type="ECO:0000313" key="3">
    <source>
        <dbReference type="EMBL" id="MTR81565.1"/>
    </source>
</evidence>
<feature type="domain" description="Coenzyme F420 hydrogenase/dehydrogenase beta subunit N-terminal" evidence="1">
    <location>
        <begin position="17"/>
        <end position="85"/>
    </location>
</feature>
<dbReference type="Proteomes" id="UP000446657">
    <property type="component" value="Unassembled WGS sequence"/>
</dbReference>
<sequence>MMYMVQQVNKLGKSDWYMAWYQDDEVLMNSSSGGAFTAIAEVVLQDNGVVFGATFDEKTWDVYHKPVTCIEELNDIRGSKYYQSQAFLAYADCKKYLDAGIEVLFSGTACQVAALKNYLGKSYDNLITVDVLCHGVTSKSVVKKYATAEERKAKQPIKSIAFRQKGLIPWRNGCGASMLLNYTDGTQKVITDGIDSFFLAFSGNLILRPSCYECHFTGTDRISDFTLSDYWGVDDTCASEYNLEKGISVLVVNTDKARDLLNRVSKDFIYGPIDPMERAVPCNLAFTKPPPRNEKKASFFAEYQSTDYDRLIHKLYRPYLIKRCVKQGVKMVVGPKGVAMIKSTFKKLTGGG</sequence>
<proteinExistence type="predicted"/>
<dbReference type="AlphaFoldDB" id="A0A844KM81"/>
<dbReference type="EMBL" id="WNAL01000012">
    <property type="protein sequence ID" value="MTR81565.1"/>
    <property type="molecule type" value="Genomic_DNA"/>
</dbReference>
<dbReference type="Pfam" id="PF04422">
    <property type="entry name" value="FrhB_FdhB_N"/>
    <property type="match status" value="1"/>
</dbReference>
<reference evidence="3 4" key="1">
    <citation type="journal article" date="2019" name="Nat. Med.">
        <title>A library of human gut bacterial isolates paired with longitudinal multiomics data enables mechanistic microbiome research.</title>
        <authorList>
            <person name="Poyet M."/>
            <person name="Groussin M."/>
            <person name="Gibbons S.M."/>
            <person name="Avila-Pacheco J."/>
            <person name="Jiang X."/>
            <person name="Kearney S.M."/>
            <person name="Perrotta A.R."/>
            <person name="Berdy B."/>
            <person name="Zhao S."/>
            <person name="Lieberman T.D."/>
            <person name="Swanson P.K."/>
            <person name="Smith M."/>
            <person name="Roesemann S."/>
            <person name="Alexander J.E."/>
            <person name="Rich S.A."/>
            <person name="Livny J."/>
            <person name="Vlamakis H."/>
            <person name="Clish C."/>
            <person name="Bullock K."/>
            <person name="Deik A."/>
            <person name="Scott J."/>
            <person name="Pierce K.A."/>
            <person name="Xavier R.J."/>
            <person name="Alm E.J."/>
        </authorList>
    </citation>
    <scope>NUCLEOTIDE SEQUENCE [LARGE SCALE GENOMIC DNA]</scope>
    <source>
        <strain evidence="3 4">BIOML-A1</strain>
    </source>
</reference>
<gene>
    <name evidence="3" type="ORF">GMD30_07540</name>
</gene>
<dbReference type="InterPro" id="IPR007525">
    <property type="entry name" value="FrhB_FdhB_C"/>
</dbReference>
<protein>
    <recommendedName>
        <fullName evidence="5">Coenzyme F420-reducing hydrogenase subunit beta</fullName>
    </recommendedName>
</protein>
<evidence type="ECO:0000313" key="4">
    <source>
        <dbReference type="Proteomes" id="UP000446657"/>
    </source>
</evidence>
<evidence type="ECO:0008006" key="5">
    <source>
        <dbReference type="Google" id="ProtNLM"/>
    </source>
</evidence>
<accession>A0A844KM81</accession>
<dbReference type="PANTHER" id="PTHR43193">
    <property type="match status" value="1"/>
</dbReference>
<name>A0A844KM81_9FIRM</name>
<evidence type="ECO:0000259" key="1">
    <source>
        <dbReference type="Pfam" id="PF04422"/>
    </source>
</evidence>
<dbReference type="InterPro" id="IPR007516">
    <property type="entry name" value="Co_F420_Hydgase/DH_bsu_N"/>
</dbReference>
<organism evidence="3 4">
    <name type="scientific">Roseburia faecis</name>
    <dbReference type="NCBI Taxonomy" id="301302"/>
    <lineage>
        <taxon>Bacteria</taxon>
        <taxon>Bacillati</taxon>
        <taxon>Bacillota</taxon>
        <taxon>Clostridia</taxon>
        <taxon>Lachnospirales</taxon>
        <taxon>Lachnospiraceae</taxon>
        <taxon>Roseburia</taxon>
    </lineage>
</organism>
<dbReference type="PANTHER" id="PTHR43193:SF2">
    <property type="entry name" value="POLYFERREDOXIN PROTEIN FWDF"/>
    <property type="match status" value="1"/>
</dbReference>
<evidence type="ECO:0000259" key="2">
    <source>
        <dbReference type="Pfam" id="PF04432"/>
    </source>
</evidence>
<comment type="caution">
    <text evidence="3">The sequence shown here is derived from an EMBL/GenBank/DDBJ whole genome shotgun (WGS) entry which is preliminary data.</text>
</comment>
<dbReference type="Pfam" id="PF04432">
    <property type="entry name" value="FrhB_FdhB_C"/>
    <property type="match status" value="1"/>
</dbReference>
<dbReference type="InterPro" id="IPR052977">
    <property type="entry name" value="Polyferredoxin-like_ET"/>
</dbReference>
<feature type="domain" description="Coenzyme F420 hydrogenase/dehydrogenase beta subunit C-terminal" evidence="2">
    <location>
        <begin position="103"/>
        <end position="266"/>
    </location>
</feature>